<dbReference type="InterPro" id="IPR012337">
    <property type="entry name" value="RNaseH-like_sf"/>
</dbReference>
<organism evidence="2">
    <name type="scientific">Tanacetum cinerariifolium</name>
    <name type="common">Dalmatian daisy</name>
    <name type="synonym">Chrysanthemum cinerariifolium</name>
    <dbReference type="NCBI Taxonomy" id="118510"/>
    <lineage>
        <taxon>Eukaryota</taxon>
        <taxon>Viridiplantae</taxon>
        <taxon>Streptophyta</taxon>
        <taxon>Embryophyta</taxon>
        <taxon>Tracheophyta</taxon>
        <taxon>Spermatophyta</taxon>
        <taxon>Magnoliopsida</taxon>
        <taxon>eudicotyledons</taxon>
        <taxon>Gunneridae</taxon>
        <taxon>Pentapetalae</taxon>
        <taxon>asterids</taxon>
        <taxon>campanulids</taxon>
        <taxon>Asterales</taxon>
        <taxon>Asteraceae</taxon>
        <taxon>Asteroideae</taxon>
        <taxon>Anthemideae</taxon>
        <taxon>Anthemidinae</taxon>
        <taxon>Tanacetum</taxon>
    </lineage>
</organism>
<name>A0A699QCH1_TANCI</name>
<dbReference type="GO" id="GO:0003676">
    <property type="term" value="F:nucleic acid binding"/>
    <property type="evidence" value="ECO:0007669"/>
    <property type="project" value="InterPro"/>
</dbReference>
<dbReference type="InterPro" id="IPR001584">
    <property type="entry name" value="Integrase_cat-core"/>
</dbReference>
<reference evidence="2" key="1">
    <citation type="journal article" date="2019" name="Sci. Rep.">
        <title>Draft genome of Tanacetum cinerariifolium, the natural source of mosquito coil.</title>
        <authorList>
            <person name="Yamashiro T."/>
            <person name="Shiraishi A."/>
            <person name="Satake H."/>
            <person name="Nakayama K."/>
        </authorList>
    </citation>
    <scope>NUCLEOTIDE SEQUENCE</scope>
</reference>
<dbReference type="Gene3D" id="3.30.420.10">
    <property type="entry name" value="Ribonuclease H-like superfamily/Ribonuclease H"/>
    <property type="match status" value="1"/>
</dbReference>
<dbReference type="EMBL" id="BKCJ011005523">
    <property type="protein sequence ID" value="GFC65180.1"/>
    <property type="molecule type" value="Genomic_DNA"/>
</dbReference>
<dbReference type="GO" id="GO:0003964">
    <property type="term" value="F:RNA-directed DNA polymerase activity"/>
    <property type="evidence" value="ECO:0007669"/>
    <property type="project" value="UniProtKB-KW"/>
</dbReference>
<keyword evidence="2" id="KW-0808">Transferase</keyword>
<feature type="non-terminal residue" evidence="2">
    <location>
        <position position="1"/>
    </location>
</feature>
<comment type="caution">
    <text evidence="2">The sequence shown here is derived from an EMBL/GenBank/DDBJ whole genome shotgun (WGS) entry which is preliminary data.</text>
</comment>
<accession>A0A699QCH1</accession>
<sequence length="163" mass="18967">DRLTKSSYFLPMHEDYKMDRLARLYLDKIVAMHGVPISIISDRDSQFTLRFWHSIQEELGTRLDMSMAYHPQTDGRSEHTIHTLKDMLRACAEVGEGQLIGPELVQETNEKILDIKNRLKVALDRQKSYCKIHEKYRSLHRIKSKASRILSGPNEGPMLCWTP</sequence>
<dbReference type="PROSITE" id="PS50994">
    <property type="entry name" value="INTEGRASE"/>
    <property type="match status" value="1"/>
</dbReference>
<evidence type="ECO:0000259" key="1">
    <source>
        <dbReference type="PROSITE" id="PS50994"/>
    </source>
</evidence>
<evidence type="ECO:0000313" key="2">
    <source>
        <dbReference type="EMBL" id="GFC65180.1"/>
    </source>
</evidence>
<keyword evidence="2" id="KW-0548">Nucleotidyltransferase</keyword>
<dbReference type="PANTHER" id="PTHR35046:SF26">
    <property type="entry name" value="RNA-DIRECTED DNA POLYMERASE"/>
    <property type="match status" value="1"/>
</dbReference>
<dbReference type="SUPFAM" id="SSF53098">
    <property type="entry name" value="Ribonuclease H-like"/>
    <property type="match status" value="1"/>
</dbReference>
<protein>
    <submittedName>
        <fullName evidence="2">Putative reverse transcriptase domain-containing protein</fullName>
    </submittedName>
</protein>
<gene>
    <name evidence="2" type="ORF">Tci_837150</name>
</gene>
<proteinExistence type="predicted"/>
<dbReference type="InterPro" id="IPR036397">
    <property type="entry name" value="RNaseH_sf"/>
</dbReference>
<dbReference type="PANTHER" id="PTHR35046">
    <property type="entry name" value="ZINC KNUCKLE (CCHC-TYPE) FAMILY PROTEIN"/>
    <property type="match status" value="1"/>
</dbReference>
<dbReference type="GO" id="GO:0015074">
    <property type="term" value="P:DNA integration"/>
    <property type="evidence" value="ECO:0007669"/>
    <property type="project" value="InterPro"/>
</dbReference>
<feature type="domain" description="Integrase catalytic" evidence="1">
    <location>
        <begin position="1"/>
        <end position="139"/>
    </location>
</feature>
<dbReference type="AlphaFoldDB" id="A0A699QCH1"/>
<keyword evidence="2" id="KW-0695">RNA-directed DNA polymerase</keyword>